<dbReference type="GO" id="GO:0006508">
    <property type="term" value="P:proteolysis"/>
    <property type="evidence" value="ECO:0007669"/>
    <property type="project" value="InterPro"/>
</dbReference>
<dbReference type="Gene3D" id="3.40.50.12660">
    <property type="match status" value="1"/>
</dbReference>
<sequence>MTCRKALLFGLNYVNDPSCRLDGCINDANNVRSLLVDHLGYQADDIMMCTDSTPIKPTKVMMQRLLRELVLSTHRLQINQIFISYSGHGMNVGTEQKDNAIVPVDFRSNGVITDYELAALIRQVHPRTDVIMLMDACHSGSMCNLPYVYSVDKFVQDESLSVSCRALLVSGCRDDQVSQEADLDGDKRETGMATDAFINAISENNYDVTCVNLIMYMNAYMQKHNFPQRPQLSSSRMLSETCIFVSSAEDGRPFFCL</sequence>
<dbReference type="InterPro" id="IPR011600">
    <property type="entry name" value="Pept_C14_caspase"/>
</dbReference>
<dbReference type="SUPFAM" id="SSF52129">
    <property type="entry name" value="Caspase-like"/>
    <property type="match status" value="1"/>
</dbReference>
<dbReference type="PANTHER" id="PTHR48104">
    <property type="entry name" value="METACASPASE-4"/>
    <property type="match status" value="1"/>
</dbReference>
<dbReference type="PANTHER" id="PTHR48104:SF30">
    <property type="entry name" value="METACASPASE-1"/>
    <property type="match status" value="1"/>
</dbReference>
<protein>
    <recommendedName>
        <fullName evidence="1">Peptidase C14 caspase domain-containing protein</fullName>
    </recommendedName>
</protein>
<feature type="domain" description="Peptidase C14 caspase" evidence="1">
    <location>
        <begin position="4"/>
        <end position="237"/>
    </location>
</feature>
<evidence type="ECO:0000313" key="2">
    <source>
        <dbReference type="EMBL" id="QHT05096.1"/>
    </source>
</evidence>
<dbReference type="GO" id="GO:0004197">
    <property type="term" value="F:cysteine-type endopeptidase activity"/>
    <property type="evidence" value="ECO:0007669"/>
    <property type="project" value="InterPro"/>
</dbReference>
<reference evidence="2" key="1">
    <citation type="journal article" date="2020" name="Nature">
        <title>Giant virus diversity and host interactions through global metagenomics.</title>
        <authorList>
            <person name="Schulz F."/>
            <person name="Roux S."/>
            <person name="Paez-Espino D."/>
            <person name="Jungbluth S."/>
            <person name="Walsh D.A."/>
            <person name="Denef V.J."/>
            <person name="McMahon K.D."/>
            <person name="Konstantinidis K.T."/>
            <person name="Eloe-Fadrosh E.A."/>
            <person name="Kyrpides N.C."/>
            <person name="Woyke T."/>
        </authorList>
    </citation>
    <scope>NUCLEOTIDE SEQUENCE</scope>
    <source>
        <strain evidence="2">GVMAG-M-3300021354-14</strain>
    </source>
</reference>
<dbReference type="EMBL" id="MN739449">
    <property type="protein sequence ID" value="QHT05096.1"/>
    <property type="molecule type" value="Genomic_DNA"/>
</dbReference>
<dbReference type="Pfam" id="PF00656">
    <property type="entry name" value="Peptidase_C14"/>
    <property type="match status" value="1"/>
</dbReference>
<dbReference type="InterPro" id="IPR029030">
    <property type="entry name" value="Caspase-like_dom_sf"/>
</dbReference>
<accession>A0A6C0CJY7</accession>
<proteinExistence type="predicted"/>
<dbReference type="AlphaFoldDB" id="A0A6C0CJY7"/>
<dbReference type="InterPro" id="IPR050452">
    <property type="entry name" value="Metacaspase"/>
</dbReference>
<organism evidence="2">
    <name type="scientific">viral metagenome</name>
    <dbReference type="NCBI Taxonomy" id="1070528"/>
    <lineage>
        <taxon>unclassified sequences</taxon>
        <taxon>metagenomes</taxon>
        <taxon>organismal metagenomes</taxon>
    </lineage>
</organism>
<name>A0A6C0CJY7_9ZZZZ</name>
<evidence type="ECO:0000259" key="1">
    <source>
        <dbReference type="Pfam" id="PF00656"/>
    </source>
</evidence>
<dbReference type="GO" id="GO:0005737">
    <property type="term" value="C:cytoplasm"/>
    <property type="evidence" value="ECO:0007669"/>
    <property type="project" value="TreeGrafter"/>
</dbReference>